<reference evidence="4 6" key="2">
    <citation type="submission" date="2023-11" db="EMBL/GenBank/DDBJ databases">
        <title>MicrobeMod: A computational toolkit for identifying prokaryotic methylation and restriction-modification with nanopore sequencing.</title>
        <authorList>
            <person name="Crits-Christoph A."/>
            <person name="Kang S.C."/>
            <person name="Lee H."/>
            <person name="Ostrov N."/>
        </authorList>
    </citation>
    <scope>NUCLEOTIDE SEQUENCE [LARGE SCALE GENOMIC DNA]</scope>
    <source>
        <strain evidence="4 6">ATCC 23090</strain>
    </source>
</reference>
<protein>
    <submittedName>
        <fullName evidence="4">DUF5668 domain-containing protein</fullName>
    </submittedName>
</protein>
<dbReference type="InterPro" id="IPR054331">
    <property type="entry name" value="LiaF_TM"/>
</dbReference>
<dbReference type="EMBL" id="FPIZ01000008">
    <property type="protein sequence ID" value="SFW59702.1"/>
    <property type="molecule type" value="Genomic_DNA"/>
</dbReference>
<dbReference type="Proteomes" id="UP001326715">
    <property type="component" value="Chromosome"/>
</dbReference>
<name>A0A1K1QKE9_9BACT</name>
<gene>
    <name evidence="3" type="ORF">SAMN05661012_02797</name>
    <name evidence="4" type="ORF">SR876_29885</name>
</gene>
<dbReference type="PANTHER" id="PTHR40763">
    <property type="entry name" value="MEMBRANE PROTEIN-RELATED"/>
    <property type="match status" value="1"/>
</dbReference>
<feature type="domain" description="LiaF transmembrane" evidence="2">
    <location>
        <begin position="20"/>
        <end position="108"/>
    </location>
</feature>
<dbReference type="EMBL" id="CP140154">
    <property type="protein sequence ID" value="WQG89145.1"/>
    <property type="molecule type" value="Genomic_DNA"/>
</dbReference>
<evidence type="ECO:0000313" key="5">
    <source>
        <dbReference type="Proteomes" id="UP000183788"/>
    </source>
</evidence>
<feature type="transmembrane region" description="Helical" evidence="1">
    <location>
        <begin position="39"/>
        <end position="59"/>
    </location>
</feature>
<evidence type="ECO:0000259" key="2">
    <source>
        <dbReference type="Pfam" id="PF22570"/>
    </source>
</evidence>
<evidence type="ECO:0000313" key="3">
    <source>
        <dbReference type="EMBL" id="SFW59702.1"/>
    </source>
</evidence>
<accession>A0A1K1QKE9</accession>
<evidence type="ECO:0000313" key="4">
    <source>
        <dbReference type="EMBL" id="WQG89145.1"/>
    </source>
</evidence>
<dbReference type="STRING" id="1004.SAMN05661012_02797"/>
<keyword evidence="6" id="KW-1185">Reference proteome</keyword>
<dbReference type="Proteomes" id="UP000183788">
    <property type="component" value="Unassembled WGS sequence"/>
</dbReference>
<dbReference type="AlphaFoldDB" id="A0A1K1QKE9"/>
<evidence type="ECO:0000256" key="1">
    <source>
        <dbReference type="SAM" id="Phobius"/>
    </source>
</evidence>
<dbReference type="PANTHER" id="PTHR40763:SF5">
    <property type="entry name" value="MEMBRANE PROTEIN"/>
    <property type="match status" value="1"/>
</dbReference>
<evidence type="ECO:0000313" key="6">
    <source>
        <dbReference type="Proteomes" id="UP001326715"/>
    </source>
</evidence>
<reference evidence="3 5" key="1">
    <citation type="submission" date="2016-11" db="EMBL/GenBank/DDBJ databases">
        <authorList>
            <person name="Jaros S."/>
            <person name="Januszkiewicz K."/>
            <person name="Wedrychowicz H."/>
        </authorList>
    </citation>
    <scope>NUCLEOTIDE SEQUENCE [LARGE SCALE GENOMIC DNA]</scope>
    <source>
        <strain evidence="3 5">DSM 784</strain>
    </source>
</reference>
<sequence length="246" mass="27758">MRNKDLYRRRRHEQHGAMRGFMILLVGVFLLLHNLDLDIPRWIVSWQMLVMGIGLILWVKSEFKNVGGVIMIAVGAIFMVKEYFFLPFDIDRFIWPVVLIIVGLLFIIFRPSPNPKSLNEADTKVVPDLYPVDEDYINAQILFSGENRLIVSKKFKGGRISTVFGGCDVNLLQADFDGAIELNCQCVFGGVELVVPSNWEVKIMTNSVFGGVEDKRPIELLGSNPNKVLMIKGSCVFGGIEIKSYS</sequence>
<keyword evidence="1" id="KW-0472">Membrane</keyword>
<dbReference type="OrthoDB" id="129627at2"/>
<keyword evidence="1" id="KW-0812">Transmembrane</keyword>
<organism evidence="3 5">
    <name type="scientific">Chitinophaga sancti</name>
    <dbReference type="NCBI Taxonomy" id="1004"/>
    <lineage>
        <taxon>Bacteria</taxon>
        <taxon>Pseudomonadati</taxon>
        <taxon>Bacteroidota</taxon>
        <taxon>Chitinophagia</taxon>
        <taxon>Chitinophagales</taxon>
        <taxon>Chitinophagaceae</taxon>
        <taxon>Chitinophaga</taxon>
    </lineage>
</organism>
<feature type="transmembrane region" description="Helical" evidence="1">
    <location>
        <begin position="16"/>
        <end position="33"/>
    </location>
</feature>
<dbReference type="RefSeq" id="WP_143150726.1">
    <property type="nucleotide sequence ID" value="NZ_CP139972.1"/>
</dbReference>
<proteinExistence type="predicted"/>
<dbReference type="Pfam" id="PF22570">
    <property type="entry name" value="LiaF-TM"/>
    <property type="match status" value="1"/>
</dbReference>
<keyword evidence="1" id="KW-1133">Transmembrane helix</keyword>
<feature type="transmembrane region" description="Helical" evidence="1">
    <location>
        <begin position="92"/>
        <end position="109"/>
    </location>
</feature>
<feature type="transmembrane region" description="Helical" evidence="1">
    <location>
        <begin position="66"/>
        <end position="86"/>
    </location>
</feature>